<dbReference type="Gene3D" id="3.40.50.620">
    <property type="entry name" value="HUPs"/>
    <property type="match status" value="1"/>
</dbReference>
<evidence type="ECO:0000259" key="2">
    <source>
        <dbReference type="Pfam" id="PF00582"/>
    </source>
</evidence>
<dbReference type="Pfam" id="PF00582">
    <property type="entry name" value="Usp"/>
    <property type="match status" value="1"/>
</dbReference>
<evidence type="ECO:0000313" key="3">
    <source>
        <dbReference type="EMBL" id="MTJ05878.1"/>
    </source>
</evidence>
<dbReference type="InterPro" id="IPR006015">
    <property type="entry name" value="Universal_stress_UspA"/>
</dbReference>
<dbReference type="SUPFAM" id="SSF52402">
    <property type="entry name" value="Adenine nucleotide alpha hydrolases-like"/>
    <property type="match status" value="1"/>
</dbReference>
<protein>
    <submittedName>
        <fullName evidence="3">Universal stress protein</fullName>
    </submittedName>
</protein>
<accession>A0A7C9LC54</accession>
<dbReference type="CDD" id="cd00293">
    <property type="entry name" value="USP-like"/>
    <property type="match status" value="1"/>
</dbReference>
<dbReference type="InterPro" id="IPR006016">
    <property type="entry name" value="UspA"/>
</dbReference>
<evidence type="ECO:0000256" key="1">
    <source>
        <dbReference type="ARBA" id="ARBA00008791"/>
    </source>
</evidence>
<gene>
    <name evidence="3" type="ORF">FH759_14510</name>
</gene>
<dbReference type="Proteomes" id="UP000483078">
    <property type="component" value="Unassembled WGS sequence"/>
</dbReference>
<evidence type="ECO:0000313" key="4">
    <source>
        <dbReference type="Proteomes" id="UP000483078"/>
    </source>
</evidence>
<dbReference type="EMBL" id="VENJ01000028">
    <property type="protein sequence ID" value="MTJ05878.1"/>
    <property type="molecule type" value="Genomic_DNA"/>
</dbReference>
<comment type="caution">
    <text evidence="3">The sequence shown here is derived from an EMBL/GenBank/DDBJ whole genome shotgun (WGS) entry which is preliminary data.</text>
</comment>
<dbReference type="PANTHER" id="PTHR46268">
    <property type="entry name" value="STRESS RESPONSE PROTEIN NHAX"/>
    <property type="match status" value="1"/>
</dbReference>
<proteinExistence type="inferred from homology"/>
<feature type="domain" description="UspA" evidence="2">
    <location>
        <begin position="4"/>
        <end position="140"/>
    </location>
</feature>
<reference evidence="3 4" key="1">
    <citation type="submission" date="2019-06" db="EMBL/GenBank/DDBJ databases">
        <title>Enrichment of Autotrophic Halophilic Microorganisms from Red Sea Brine Pool Using Microbial Electrosynthesis System.</title>
        <authorList>
            <person name="Alqahtani M.F."/>
            <person name="Bajracharya S."/>
            <person name="Katuri K.P."/>
            <person name="Ali M."/>
            <person name="Saikaly P.E."/>
        </authorList>
    </citation>
    <scope>NUCLEOTIDE SEQUENCE [LARGE SCALE GENOMIC DNA]</scope>
    <source>
        <strain evidence="3">MES6</strain>
    </source>
</reference>
<dbReference type="PANTHER" id="PTHR46268:SF6">
    <property type="entry name" value="UNIVERSAL STRESS PROTEIN UP12"/>
    <property type="match status" value="1"/>
</dbReference>
<name>A0A7C9LC54_9RHOB</name>
<dbReference type="PRINTS" id="PR01438">
    <property type="entry name" value="UNVRSLSTRESS"/>
</dbReference>
<dbReference type="AlphaFoldDB" id="A0A7C9LC54"/>
<comment type="similarity">
    <text evidence="1">Belongs to the universal stress protein A family.</text>
</comment>
<organism evidence="3 4">
    <name type="scientific">Sediminimonas qiaohouensis</name>
    <dbReference type="NCBI Taxonomy" id="552061"/>
    <lineage>
        <taxon>Bacteria</taxon>
        <taxon>Pseudomonadati</taxon>
        <taxon>Pseudomonadota</taxon>
        <taxon>Alphaproteobacteria</taxon>
        <taxon>Rhodobacterales</taxon>
        <taxon>Roseobacteraceae</taxon>
        <taxon>Sediminimonas</taxon>
    </lineage>
</organism>
<sequence>MEVMTKTVLCAIDGSLHDQEAIRLSVAIAAGMDAKLNLLAVDHVNFDGRSAPVHELGHQKVQELLTKSRDIAIEAGCPDPRMTAVAGRDIARAILNYAEEQHVDHIVLGTGEKMFVERLLIGSVSHDVVLGAHCGVSVAR</sequence>
<dbReference type="InterPro" id="IPR014729">
    <property type="entry name" value="Rossmann-like_a/b/a_fold"/>
</dbReference>